<evidence type="ECO:0008006" key="3">
    <source>
        <dbReference type="Google" id="ProtNLM"/>
    </source>
</evidence>
<dbReference type="STRING" id="1447782.SAMN05444417_1571"/>
<evidence type="ECO:0000313" key="2">
    <source>
        <dbReference type="Proteomes" id="UP000184292"/>
    </source>
</evidence>
<name>A0A1M6DS58_9RHOB</name>
<sequence length="130" mass="14130">MAQFYDRMDDAAIWWFSQVHHANLRPLVEAALVPGTVIEGSALRPDLLAQAAARGAETVLLTAPEALLAARIRAGAADLPERWRVRAETFLRRTLRDRREALDAAARHGIVPVDVTDGGAMAALQARLGL</sequence>
<keyword evidence="2" id="KW-1185">Reference proteome</keyword>
<dbReference type="OrthoDB" id="4297974at2"/>
<dbReference type="EMBL" id="FQYO01000003">
    <property type="protein sequence ID" value="SHI76013.1"/>
    <property type="molecule type" value="Genomic_DNA"/>
</dbReference>
<evidence type="ECO:0000313" key="1">
    <source>
        <dbReference type="EMBL" id="SHI76013.1"/>
    </source>
</evidence>
<protein>
    <recommendedName>
        <fullName evidence="3">Shikimate kinase</fullName>
    </recommendedName>
</protein>
<accession>A0A1M6DS58</accession>
<organism evidence="1 2">
    <name type="scientific">Wenxinia saemankumensis</name>
    <dbReference type="NCBI Taxonomy" id="1447782"/>
    <lineage>
        <taxon>Bacteria</taxon>
        <taxon>Pseudomonadati</taxon>
        <taxon>Pseudomonadota</taxon>
        <taxon>Alphaproteobacteria</taxon>
        <taxon>Rhodobacterales</taxon>
        <taxon>Roseobacteraceae</taxon>
        <taxon>Wenxinia</taxon>
    </lineage>
</organism>
<reference evidence="1 2" key="1">
    <citation type="submission" date="2016-11" db="EMBL/GenBank/DDBJ databases">
        <authorList>
            <person name="Jaros S."/>
            <person name="Januszkiewicz K."/>
            <person name="Wedrychowicz H."/>
        </authorList>
    </citation>
    <scope>NUCLEOTIDE SEQUENCE [LARGE SCALE GENOMIC DNA]</scope>
    <source>
        <strain evidence="1 2">DSM 100565</strain>
    </source>
</reference>
<gene>
    <name evidence="1" type="ORF">SAMN05444417_1571</name>
</gene>
<proteinExistence type="predicted"/>
<dbReference type="RefSeq" id="WP_083601258.1">
    <property type="nucleotide sequence ID" value="NZ_FQYO01000003.1"/>
</dbReference>
<dbReference type="Proteomes" id="UP000184292">
    <property type="component" value="Unassembled WGS sequence"/>
</dbReference>
<dbReference type="AlphaFoldDB" id="A0A1M6DS58"/>